<gene>
    <name evidence="1" type="ORF">SAMN04488522_104409</name>
</gene>
<dbReference type="EMBL" id="FQUQ01000004">
    <property type="protein sequence ID" value="SHG08357.1"/>
    <property type="molecule type" value="Genomic_DNA"/>
</dbReference>
<name>A0A1M5GXF0_9SPHI</name>
<evidence type="ECO:0000313" key="2">
    <source>
        <dbReference type="Proteomes" id="UP000184287"/>
    </source>
</evidence>
<keyword evidence="2" id="KW-1185">Reference proteome</keyword>
<proteinExistence type="predicted"/>
<reference evidence="2" key="1">
    <citation type="submission" date="2016-11" db="EMBL/GenBank/DDBJ databases">
        <authorList>
            <person name="Varghese N."/>
            <person name="Submissions S."/>
        </authorList>
    </citation>
    <scope>NUCLEOTIDE SEQUENCE [LARGE SCALE GENOMIC DNA]</scope>
    <source>
        <strain evidence="2">DSM 16990</strain>
    </source>
</reference>
<dbReference type="RefSeq" id="WP_073233085.1">
    <property type="nucleotide sequence ID" value="NZ_FQUQ01000004.1"/>
</dbReference>
<accession>A0A1M5GXF0</accession>
<dbReference type="AlphaFoldDB" id="A0A1M5GXF0"/>
<sequence>MIGFSKKPKLTTIDLSVLKPEQIVYFCSTKHIDQKRAELASLVWDKQLANALEERTKYYFIVTTDLEYDVVSGVLLEPLLKKWNQVQEPLNAKGKKSMMHFINGLNE</sequence>
<organism evidence="1 2">
    <name type="scientific">Pedobacter caeni</name>
    <dbReference type="NCBI Taxonomy" id="288992"/>
    <lineage>
        <taxon>Bacteria</taxon>
        <taxon>Pseudomonadati</taxon>
        <taxon>Bacteroidota</taxon>
        <taxon>Sphingobacteriia</taxon>
        <taxon>Sphingobacteriales</taxon>
        <taxon>Sphingobacteriaceae</taxon>
        <taxon>Pedobacter</taxon>
    </lineage>
</organism>
<dbReference type="OrthoDB" id="767866at2"/>
<protein>
    <submittedName>
        <fullName evidence="1">Uncharacterized protein</fullName>
    </submittedName>
</protein>
<dbReference type="Proteomes" id="UP000184287">
    <property type="component" value="Unassembled WGS sequence"/>
</dbReference>
<evidence type="ECO:0000313" key="1">
    <source>
        <dbReference type="EMBL" id="SHG08357.1"/>
    </source>
</evidence>
<dbReference type="STRING" id="288992.SAMN04488522_104409"/>